<sequence length="190" mass="20251">MIIFGKPGREHTEETITIALNKAIELNCPIVIATYTGSSAHQLFEKARHMGYNNQIVAVRTASTAAKGGVNPMPWETKKTLERDGVIVVTAAHALSAGERGISSRSKGIYPLEIMADTLRTLGQGTKVCFECAVMALDADAILFGQPVVALGGTGGGQDTALVITPSYSSSIMETKIHEILCKPGFYPEE</sequence>
<dbReference type="RefSeq" id="WP_183772475.1">
    <property type="nucleotide sequence ID" value="NZ_CAWVEG010000210.1"/>
</dbReference>
<dbReference type="Proteomes" id="UP000543642">
    <property type="component" value="Unassembled WGS sequence"/>
</dbReference>
<dbReference type="Gene3D" id="3.40.1380.20">
    <property type="entry name" value="Pyruvate kinase, C-terminal domain"/>
    <property type="match status" value="1"/>
</dbReference>
<dbReference type="AlphaFoldDB" id="A0A7W8H900"/>
<proteinExistence type="predicted"/>
<dbReference type="EMBL" id="JACHFW010000003">
    <property type="protein sequence ID" value="MBB5264096.1"/>
    <property type="molecule type" value="Genomic_DNA"/>
</dbReference>
<evidence type="ECO:0000313" key="2">
    <source>
        <dbReference type="Proteomes" id="UP000543642"/>
    </source>
</evidence>
<protein>
    <recommendedName>
        <fullName evidence="3">Pyruvate kinase C-terminal domain-containing protein</fullName>
    </recommendedName>
</protein>
<accession>A0A7W8H900</accession>
<dbReference type="InterPro" id="IPR036918">
    <property type="entry name" value="Pyrv_Knase_C_sf"/>
</dbReference>
<name>A0A7W8H900_9FIRM</name>
<dbReference type="SUPFAM" id="SSF52935">
    <property type="entry name" value="PK C-terminal domain-like"/>
    <property type="match status" value="1"/>
</dbReference>
<reference evidence="1 2" key="1">
    <citation type="submission" date="2020-08" db="EMBL/GenBank/DDBJ databases">
        <title>Genomic Encyclopedia of Type Strains, Phase IV (KMG-IV): sequencing the most valuable type-strain genomes for metagenomic binning, comparative biology and taxonomic classification.</title>
        <authorList>
            <person name="Goeker M."/>
        </authorList>
    </citation>
    <scope>NUCLEOTIDE SEQUENCE [LARGE SCALE GENOMIC DNA]</scope>
    <source>
        <strain evidence="1 2">DSM 106146</strain>
    </source>
</reference>
<keyword evidence="2" id="KW-1185">Reference proteome</keyword>
<gene>
    <name evidence="1" type="ORF">HNP82_001201</name>
</gene>
<comment type="caution">
    <text evidence="1">The sequence shown here is derived from an EMBL/GenBank/DDBJ whole genome shotgun (WGS) entry which is preliminary data.</text>
</comment>
<evidence type="ECO:0008006" key="3">
    <source>
        <dbReference type="Google" id="ProtNLM"/>
    </source>
</evidence>
<evidence type="ECO:0000313" key="1">
    <source>
        <dbReference type="EMBL" id="MBB5264096.1"/>
    </source>
</evidence>
<organism evidence="1 2">
    <name type="scientific">Catenibacillus scindens</name>
    <dbReference type="NCBI Taxonomy" id="673271"/>
    <lineage>
        <taxon>Bacteria</taxon>
        <taxon>Bacillati</taxon>
        <taxon>Bacillota</taxon>
        <taxon>Clostridia</taxon>
        <taxon>Lachnospirales</taxon>
        <taxon>Lachnospiraceae</taxon>
        <taxon>Catenibacillus</taxon>
    </lineage>
</organism>